<protein>
    <submittedName>
        <fullName evidence="1">Uncharacterized protein</fullName>
    </submittedName>
</protein>
<evidence type="ECO:0000313" key="2">
    <source>
        <dbReference type="Proteomes" id="UP000149121"/>
    </source>
</evidence>
<proteinExistence type="predicted"/>
<dbReference type="KEGG" id="vg:30902700"/>
<name>A0A1B2RW39_9VIRU</name>
<keyword evidence="2" id="KW-1185">Reference proteome</keyword>
<sequence>MNLPSYNESFADGTLSVKKSWFHMDVKLYVEDYRMTARIFNFGKPFKKLETHVKLYKKGDYLMCNKFLITLKGSDVKIAFLKNNVCLGYAVSSRGRRYKNPQLIGICLWERVYYKCKVVFI</sequence>
<dbReference type="OrthoDB" id="22164at10239"/>
<gene>
    <name evidence="1" type="ORF">LCDVSa124R</name>
</gene>
<reference evidence="1 2" key="1">
    <citation type="journal article" date="2016" name="J. Virol.">
        <title>Concurrence of Iridovirus, Polyomavirus, and a Unique Member of a New Group of Fish Papillomaviruses in Lymphocystis Disease-Affected Gilthead Sea Bream.</title>
        <authorList>
            <person name="Lopez-Bueno A."/>
            <person name="Mavian C."/>
            <person name="Labella A.M."/>
            <person name="Castro D."/>
            <person name="Borrego J.J."/>
            <person name="Alcami A."/>
            <person name="Alejo A."/>
        </authorList>
    </citation>
    <scope>NUCLEOTIDE SEQUENCE [LARGE SCALE GENOMIC DNA]</scope>
    <source>
        <strain evidence="1">SA9</strain>
    </source>
</reference>
<dbReference type="Proteomes" id="UP000149121">
    <property type="component" value="Segment"/>
</dbReference>
<accession>A0A1B2RW39</accession>
<organism evidence="1 2">
    <name type="scientific">Lymphocystis disease virus 3</name>
    <dbReference type="NCBI Taxonomy" id="2560566"/>
    <lineage>
        <taxon>Viruses</taxon>
        <taxon>Varidnaviria</taxon>
        <taxon>Bamfordvirae</taxon>
        <taxon>Nucleocytoviricota</taxon>
        <taxon>Megaviricetes</taxon>
        <taxon>Pimascovirales</taxon>
        <taxon>Pimascovirales incertae sedis</taxon>
        <taxon>Iridoviridae</taxon>
        <taxon>Alphairidovirinae</taxon>
        <taxon>Lymphocystivirus</taxon>
        <taxon>Lymphocystivirus sparus1</taxon>
    </lineage>
</organism>
<evidence type="ECO:0000313" key="1">
    <source>
        <dbReference type="EMBL" id="AOC55208.1"/>
    </source>
</evidence>
<dbReference type="EMBL" id="KX643370">
    <property type="protein sequence ID" value="AOC55208.1"/>
    <property type="molecule type" value="Genomic_DNA"/>
</dbReference>